<name>A0A1J8QF13_9AGAM</name>
<organism evidence="4 5">
    <name type="scientific">Rhizopogon vesiculosus</name>
    <dbReference type="NCBI Taxonomy" id="180088"/>
    <lineage>
        <taxon>Eukaryota</taxon>
        <taxon>Fungi</taxon>
        <taxon>Dikarya</taxon>
        <taxon>Basidiomycota</taxon>
        <taxon>Agaricomycotina</taxon>
        <taxon>Agaricomycetes</taxon>
        <taxon>Agaricomycetidae</taxon>
        <taxon>Boletales</taxon>
        <taxon>Suillineae</taxon>
        <taxon>Rhizopogonaceae</taxon>
        <taxon>Rhizopogon</taxon>
    </lineage>
</organism>
<feature type="repeat" description="WD" evidence="3">
    <location>
        <begin position="81"/>
        <end position="116"/>
    </location>
</feature>
<dbReference type="PROSITE" id="PS50082">
    <property type="entry name" value="WD_REPEATS_2"/>
    <property type="match status" value="2"/>
</dbReference>
<dbReference type="EMBL" id="LVVM01004788">
    <property type="protein sequence ID" value="OJA12185.1"/>
    <property type="molecule type" value="Genomic_DNA"/>
</dbReference>
<protein>
    <submittedName>
        <fullName evidence="4">Uncharacterized protein</fullName>
    </submittedName>
</protein>
<dbReference type="InterPro" id="IPR015943">
    <property type="entry name" value="WD40/YVTN_repeat-like_dom_sf"/>
</dbReference>
<keyword evidence="2" id="KW-0677">Repeat</keyword>
<comment type="caution">
    <text evidence="4">The sequence shown here is derived from an EMBL/GenBank/DDBJ whole genome shotgun (WGS) entry which is preliminary data.</text>
</comment>
<evidence type="ECO:0000313" key="4">
    <source>
        <dbReference type="EMBL" id="OJA12185.1"/>
    </source>
</evidence>
<proteinExistence type="predicted"/>
<dbReference type="Proteomes" id="UP000183567">
    <property type="component" value="Unassembled WGS sequence"/>
</dbReference>
<dbReference type="InterPro" id="IPR036322">
    <property type="entry name" value="WD40_repeat_dom_sf"/>
</dbReference>
<keyword evidence="5" id="KW-1185">Reference proteome</keyword>
<gene>
    <name evidence="4" type="ORF">AZE42_03945</name>
</gene>
<accession>A0A1J8QF13</accession>
<dbReference type="PROSITE" id="PS00678">
    <property type="entry name" value="WD_REPEATS_1"/>
    <property type="match status" value="1"/>
</dbReference>
<evidence type="ECO:0000256" key="3">
    <source>
        <dbReference type="PROSITE-ProRule" id="PRU00221"/>
    </source>
</evidence>
<dbReference type="SUPFAM" id="SSF50978">
    <property type="entry name" value="WD40 repeat-like"/>
    <property type="match status" value="1"/>
</dbReference>
<evidence type="ECO:0000313" key="5">
    <source>
        <dbReference type="Proteomes" id="UP000183567"/>
    </source>
</evidence>
<dbReference type="OrthoDB" id="340259at2759"/>
<dbReference type="STRING" id="180088.A0A1J8QF13"/>
<evidence type="ECO:0000256" key="2">
    <source>
        <dbReference type="ARBA" id="ARBA00022737"/>
    </source>
</evidence>
<keyword evidence="1 3" id="KW-0853">WD repeat</keyword>
<dbReference type="PANTHER" id="PTHR19879">
    <property type="entry name" value="TRANSCRIPTION INITIATION FACTOR TFIID"/>
    <property type="match status" value="1"/>
</dbReference>
<dbReference type="SMART" id="SM00320">
    <property type="entry name" value="WD40"/>
    <property type="match status" value="2"/>
</dbReference>
<evidence type="ECO:0000256" key="1">
    <source>
        <dbReference type="ARBA" id="ARBA00022574"/>
    </source>
</evidence>
<dbReference type="AlphaFoldDB" id="A0A1J8QF13"/>
<feature type="repeat" description="WD" evidence="3">
    <location>
        <begin position="19"/>
        <end position="46"/>
    </location>
</feature>
<dbReference type="InterPro" id="IPR019775">
    <property type="entry name" value="WD40_repeat_CS"/>
</dbReference>
<dbReference type="Gene3D" id="2.130.10.10">
    <property type="entry name" value="YVTN repeat-like/Quinoprotein amine dehydrogenase"/>
    <property type="match status" value="2"/>
</dbReference>
<dbReference type="PANTHER" id="PTHR19879:SF9">
    <property type="entry name" value="TRANSCRIPTION INITIATION FACTOR TFIID SUBUNIT 5"/>
    <property type="match status" value="1"/>
</dbReference>
<dbReference type="InterPro" id="IPR001680">
    <property type="entry name" value="WD40_rpt"/>
</dbReference>
<sequence length="176" mass="20002">MTKLLYRDPIKTFTIATFPDGEKIATGSFDRTIRIWRVENGTELKNPEGPKPDVHHLLFQYHQWQLWVRDAETEKIIAGPLGSYTHMVMTIDISPDSGVLASGSLDRTVILWDTTTWKLGVAMDKDIQIRDLDRRERLSNINDTLYLSLAWARDGAHLLSASIKDVPVIHSWGTST</sequence>
<dbReference type="Pfam" id="PF00400">
    <property type="entry name" value="WD40"/>
    <property type="match status" value="2"/>
</dbReference>
<dbReference type="PROSITE" id="PS50294">
    <property type="entry name" value="WD_REPEATS_REGION"/>
    <property type="match status" value="1"/>
</dbReference>
<reference evidence="4 5" key="1">
    <citation type="submission" date="2016-03" db="EMBL/GenBank/DDBJ databases">
        <title>Comparative genomics of the ectomycorrhizal sister species Rhizopogon vinicolor and Rhizopogon vesiculosus (Basidiomycota: Boletales) reveals a divergence of the mating type B locus.</title>
        <authorList>
            <person name="Mujic A.B."/>
            <person name="Kuo A."/>
            <person name="Tritt A."/>
            <person name="Lipzen A."/>
            <person name="Chen C."/>
            <person name="Johnson J."/>
            <person name="Sharma A."/>
            <person name="Barry K."/>
            <person name="Grigoriev I.V."/>
            <person name="Spatafora J.W."/>
        </authorList>
    </citation>
    <scope>NUCLEOTIDE SEQUENCE [LARGE SCALE GENOMIC DNA]</scope>
    <source>
        <strain evidence="4 5">AM-OR11-056</strain>
    </source>
</reference>